<name>C6PRF1_9CLOT</name>
<dbReference type="OrthoDB" id="1916714at2"/>
<protein>
    <submittedName>
        <fullName evidence="1">Uncharacterized protein</fullName>
    </submittedName>
</protein>
<gene>
    <name evidence="1" type="ORF">CcarbDRAFT_1368</name>
</gene>
<sequence>MDDFYLANAASINLNFVIYIQNLYENYNKSDETIDKFPWLPLNKEGLLNINDFQIKARQVWSMIFNSDNLYEYDIDYWSNNKFSFDKLFKDTSIGVELYKSVKRSFRSWYWGTGYRMCTTFFSDCLVEDYYNKLINLSKIKNSKFKTNKFYLQVVYDIPSNGWCLKNENMIIISPQIQLPTIEEFEVI</sequence>
<evidence type="ECO:0000313" key="1">
    <source>
        <dbReference type="EMBL" id="EET88132.1"/>
    </source>
</evidence>
<dbReference type="RefSeq" id="WP_007060253.1">
    <property type="nucleotide sequence ID" value="NZ_ACVI01000017.1"/>
</dbReference>
<dbReference type="AlphaFoldDB" id="C6PRF1"/>
<evidence type="ECO:0000313" key="2">
    <source>
        <dbReference type="Proteomes" id="UP000004198"/>
    </source>
</evidence>
<dbReference type="EMBL" id="ACVI01000017">
    <property type="protein sequence ID" value="EET88132.1"/>
    <property type="molecule type" value="Genomic_DNA"/>
</dbReference>
<proteinExistence type="predicted"/>
<reference evidence="1 2" key="1">
    <citation type="submission" date="2009-06" db="EMBL/GenBank/DDBJ databases">
        <title>The draft genome of Clostridium carboxidivorans P7.</title>
        <authorList>
            <consortium name="US DOE Joint Genome Institute (JGI-PGF)"/>
            <person name="Lucas S."/>
            <person name="Copeland A."/>
            <person name="Lapidus A."/>
            <person name="Glavina del Rio T."/>
            <person name="Tice H."/>
            <person name="Bruce D."/>
            <person name="Goodwin L."/>
            <person name="Pitluck S."/>
            <person name="Larimer F."/>
            <person name="Land M.L."/>
            <person name="Hauser L."/>
            <person name="Hemme C.L."/>
        </authorList>
    </citation>
    <scope>NUCLEOTIDE SEQUENCE [LARGE SCALE GENOMIC DNA]</scope>
    <source>
        <strain evidence="1 2">P7</strain>
    </source>
</reference>
<organism evidence="1 2">
    <name type="scientific">Clostridium carboxidivorans P7</name>
    <dbReference type="NCBI Taxonomy" id="536227"/>
    <lineage>
        <taxon>Bacteria</taxon>
        <taxon>Bacillati</taxon>
        <taxon>Bacillota</taxon>
        <taxon>Clostridia</taxon>
        <taxon>Eubacteriales</taxon>
        <taxon>Clostridiaceae</taxon>
        <taxon>Clostridium</taxon>
    </lineage>
</organism>
<accession>C6PRF1</accession>
<keyword evidence="2" id="KW-1185">Reference proteome</keyword>
<dbReference type="eggNOG" id="ENOG5030GE2">
    <property type="taxonomic scope" value="Bacteria"/>
</dbReference>
<comment type="caution">
    <text evidence="1">The sequence shown here is derived from an EMBL/GenBank/DDBJ whole genome shotgun (WGS) entry which is preliminary data.</text>
</comment>
<dbReference type="PATRIC" id="fig|536227.13.peg.2477"/>
<dbReference type="Proteomes" id="UP000004198">
    <property type="component" value="Unassembled WGS sequence"/>
</dbReference>
<dbReference type="KEGG" id="cck:Ccar_11825"/>